<evidence type="ECO:0000256" key="3">
    <source>
        <dbReference type="SAM" id="SignalP"/>
    </source>
</evidence>
<gene>
    <name evidence="5" type="ORF">E6C55_16475</name>
</gene>
<dbReference type="SMART" id="SM00062">
    <property type="entry name" value="PBPb"/>
    <property type="match status" value="1"/>
</dbReference>
<keyword evidence="3" id="KW-0732">Signal</keyword>
<dbReference type="RefSeq" id="WP_136370911.1">
    <property type="nucleotide sequence ID" value="NZ_SSOB01000020.1"/>
</dbReference>
<accession>A0A4S4BS19</accession>
<feature type="region of interest" description="Disordered" evidence="2">
    <location>
        <begin position="39"/>
        <end position="64"/>
    </location>
</feature>
<dbReference type="PANTHER" id="PTHR30024">
    <property type="entry name" value="ALIPHATIC SULFONATES-BINDING PROTEIN-RELATED"/>
    <property type="match status" value="1"/>
</dbReference>
<sequence length="357" mass="37915">MLTFIHSHRRLSRFLLQAGAFALLALVLQACGSNNGNSAASPSASAVAPSPSASEPASAAPATTNAPEELNFGFVGSTPYTAGAESWGIYKGIFQEELAPYGVKKVNIIPFKVGPDLNEAVLSGRVDIGFSGDAPPILNRAAGAKTHLIGLPIVSSNSLIIVKDDGPQTVAELAGKTVAVVKGSIMHRYLVGVLKEQNVQGVKQISIGSNTADSLAALAKGDVDAVAATDALVYKLLKGGGYKVIDNAYDHPDLLATNATIVTDSYLEKFPEIAQAWNAAREKSLEDLKAHQDEYYQFLSDNLGQDIEAIKVLYPIDDISPTNFTDEGIARITGTKTFLVEEKLAAQDFDINEWILK</sequence>
<dbReference type="Proteomes" id="UP000310636">
    <property type="component" value="Unassembled WGS sequence"/>
</dbReference>
<evidence type="ECO:0000256" key="2">
    <source>
        <dbReference type="SAM" id="MobiDB-lite"/>
    </source>
</evidence>
<keyword evidence="6" id="KW-1185">Reference proteome</keyword>
<feature type="signal peptide" evidence="3">
    <location>
        <begin position="1"/>
        <end position="30"/>
    </location>
</feature>
<reference evidence="5 6" key="1">
    <citation type="submission" date="2019-04" db="EMBL/GenBank/DDBJ databases">
        <title>Cohnella sp. nov. isolated from preserved vegetables.</title>
        <authorList>
            <person name="Lin S.-Y."/>
            <person name="Hung M.-H."/>
            <person name="Young C.-C."/>
        </authorList>
    </citation>
    <scope>NUCLEOTIDE SEQUENCE [LARGE SCALE GENOMIC DNA]</scope>
    <source>
        <strain evidence="5 6">CC-MHH1044</strain>
    </source>
</reference>
<evidence type="ECO:0000259" key="4">
    <source>
        <dbReference type="SMART" id="SM00062"/>
    </source>
</evidence>
<feature type="chain" id="PRO_5039257640" evidence="3">
    <location>
        <begin position="31"/>
        <end position="357"/>
    </location>
</feature>
<evidence type="ECO:0000256" key="1">
    <source>
        <dbReference type="ARBA" id="ARBA00010742"/>
    </source>
</evidence>
<name>A0A4S4BS19_9BACL</name>
<dbReference type="SUPFAM" id="SSF53850">
    <property type="entry name" value="Periplasmic binding protein-like II"/>
    <property type="match status" value="1"/>
</dbReference>
<dbReference type="EMBL" id="SSOB01000020">
    <property type="protein sequence ID" value="THF77266.1"/>
    <property type="molecule type" value="Genomic_DNA"/>
</dbReference>
<feature type="domain" description="Solute-binding protein family 3/N-terminal" evidence="4">
    <location>
        <begin position="69"/>
        <end position="281"/>
    </location>
</feature>
<dbReference type="InterPro" id="IPR001638">
    <property type="entry name" value="Solute-binding_3/MltF_N"/>
</dbReference>
<evidence type="ECO:0000313" key="6">
    <source>
        <dbReference type="Proteomes" id="UP000310636"/>
    </source>
</evidence>
<dbReference type="AlphaFoldDB" id="A0A4S4BS19"/>
<dbReference type="OrthoDB" id="286202at2"/>
<comment type="similarity">
    <text evidence="1">Belongs to the bacterial solute-binding protein SsuA/TauA family.</text>
</comment>
<protein>
    <submittedName>
        <fullName evidence="5">Transporter substrate-binding domain-containing protein</fullName>
    </submittedName>
</protein>
<proteinExistence type="inferred from homology"/>
<feature type="compositionally biased region" description="Low complexity" evidence="2">
    <location>
        <begin position="39"/>
        <end position="62"/>
    </location>
</feature>
<organism evidence="5 6">
    <name type="scientific">Cohnella fermenti</name>
    <dbReference type="NCBI Taxonomy" id="2565925"/>
    <lineage>
        <taxon>Bacteria</taxon>
        <taxon>Bacillati</taxon>
        <taxon>Bacillota</taxon>
        <taxon>Bacilli</taxon>
        <taxon>Bacillales</taxon>
        <taxon>Paenibacillaceae</taxon>
        <taxon>Cohnella</taxon>
    </lineage>
</organism>
<dbReference type="InterPro" id="IPR015168">
    <property type="entry name" value="SsuA/THI5"/>
</dbReference>
<dbReference type="Pfam" id="PF09084">
    <property type="entry name" value="NMT1"/>
    <property type="match status" value="1"/>
</dbReference>
<evidence type="ECO:0000313" key="5">
    <source>
        <dbReference type="EMBL" id="THF77266.1"/>
    </source>
</evidence>
<comment type="caution">
    <text evidence="5">The sequence shown here is derived from an EMBL/GenBank/DDBJ whole genome shotgun (WGS) entry which is preliminary data.</text>
</comment>
<dbReference type="Gene3D" id="3.40.190.10">
    <property type="entry name" value="Periplasmic binding protein-like II"/>
    <property type="match status" value="2"/>
</dbReference>